<dbReference type="EMBL" id="MU157846">
    <property type="protein sequence ID" value="KAF9529342.1"/>
    <property type="molecule type" value="Genomic_DNA"/>
</dbReference>
<feature type="compositionally biased region" description="Acidic residues" evidence="2">
    <location>
        <begin position="61"/>
        <end position="71"/>
    </location>
</feature>
<feature type="domain" description="VPS8-like TPR-like repeats" evidence="4">
    <location>
        <begin position="1399"/>
        <end position="1557"/>
    </location>
</feature>
<feature type="compositionally biased region" description="Polar residues" evidence="2">
    <location>
        <begin position="569"/>
        <end position="584"/>
    </location>
</feature>
<evidence type="ECO:0000256" key="1">
    <source>
        <dbReference type="ARBA" id="ARBA00009422"/>
    </source>
</evidence>
<dbReference type="InterPro" id="IPR015943">
    <property type="entry name" value="WD40/YVTN_repeat-like_dom_sf"/>
</dbReference>
<gene>
    <name evidence="5" type="ORF">CPB83DRAFT_893451</name>
</gene>
<feature type="region of interest" description="Disordered" evidence="2">
    <location>
        <begin position="235"/>
        <end position="271"/>
    </location>
</feature>
<feature type="compositionally biased region" description="Basic and acidic residues" evidence="2">
    <location>
        <begin position="155"/>
        <end position="165"/>
    </location>
</feature>
<feature type="domain" description="Vacuolar protein sorting-associated protein 8 central" evidence="3">
    <location>
        <begin position="856"/>
        <end position="1070"/>
    </location>
</feature>
<feature type="compositionally biased region" description="Acidic residues" evidence="2">
    <location>
        <begin position="81"/>
        <end position="95"/>
    </location>
</feature>
<dbReference type="GO" id="GO:0034058">
    <property type="term" value="P:endosomal vesicle fusion"/>
    <property type="evidence" value="ECO:0007669"/>
    <property type="project" value="TreeGrafter"/>
</dbReference>
<dbReference type="Gene3D" id="2.130.10.10">
    <property type="entry name" value="YVTN repeat-like/Quinoprotein amine dehydrogenase"/>
    <property type="match status" value="1"/>
</dbReference>
<dbReference type="InterPro" id="IPR045111">
    <property type="entry name" value="Vps41/Vps8"/>
</dbReference>
<proteinExistence type="inferred from homology"/>
<dbReference type="GO" id="GO:0030897">
    <property type="term" value="C:HOPS complex"/>
    <property type="evidence" value="ECO:0007669"/>
    <property type="project" value="TreeGrafter"/>
</dbReference>
<dbReference type="PANTHER" id="PTHR12616:SF8">
    <property type="entry name" value="VACUOLAR PROTEIN SORTING-ASSOCIATED PROTEIN 8 HOMOLOG"/>
    <property type="match status" value="1"/>
</dbReference>
<comment type="similarity">
    <text evidence="1">Belongs to the VPS8 family.</text>
</comment>
<feature type="region of interest" description="Disordered" evidence="2">
    <location>
        <begin position="136"/>
        <end position="165"/>
    </location>
</feature>
<reference evidence="5" key="1">
    <citation type="submission" date="2020-11" db="EMBL/GenBank/DDBJ databases">
        <authorList>
            <consortium name="DOE Joint Genome Institute"/>
            <person name="Ahrendt S."/>
            <person name="Riley R."/>
            <person name="Andreopoulos W."/>
            <person name="Labutti K."/>
            <person name="Pangilinan J."/>
            <person name="Ruiz-Duenas F.J."/>
            <person name="Barrasa J.M."/>
            <person name="Sanchez-Garcia M."/>
            <person name="Camarero S."/>
            <person name="Miyauchi S."/>
            <person name="Serrano A."/>
            <person name="Linde D."/>
            <person name="Babiker R."/>
            <person name="Drula E."/>
            <person name="Ayuso-Fernandez I."/>
            <person name="Pacheco R."/>
            <person name="Padilla G."/>
            <person name="Ferreira P."/>
            <person name="Barriuso J."/>
            <person name="Kellner H."/>
            <person name="Castanera R."/>
            <person name="Alfaro M."/>
            <person name="Ramirez L."/>
            <person name="Pisabarro A.G."/>
            <person name="Kuo A."/>
            <person name="Tritt A."/>
            <person name="Lipzen A."/>
            <person name="He G."/>
            <person name="Yan M."/>
            <person name="Ng V."/>
            <person name="Cullen D."/>
            <person name="Martin F."/>
            <person name="Rosso M.-N."/>
            <person name="Henrissat B."/>
            <person name="Hibbett D."/>
            <person name="Martinez A.T."/>
            <person name="Grigoriev I.V."/>
        </authorList>
    </citation>
    <scope>NUCLEOTIDE SEQUENCE</scope>
    <source>
        <strain evidence="5">CBS 506.95</strain>
    </source>
</reference>
<protein>
    <submittedName>
        <fullName evidence="5">Golgi CORVET complex core vacuolar protein 8-domain-containing protein</fullName>
    </submittedName>
</protein>
<dbReference type="GO" id="GO:0005770">
    <property type="term" value="C:late endosome"/>
    <property type="evidence" value="ECO:0007669"/>
    <property type="project" value="TreeGrafter"/>
</dbReference>
<keyword evidence="6" id="KW-1185">Reference proteome</keyword>
<comment type="caution">
    <text evidence="5">The sequence shown here is derived from an EMBL/GenBank/DDBJ whole genome shotgun (WGS) entry which is preliminary data.</text>
</comment>
<feature type="compositionally biased region" description="Acidic residues" evidence="2">
    <location>
        <begin position="35"/>
        <end position="47"/>
    </location>
</feature>
<dbReference type="Proteomes" id="UP000807306">
    <property type="component" value="Unassembled WGS sequence"/>
</dbReference>
<dbReference type="InterPro" id="IPR036322">
    <property type="entry name" value="WD40_repeat_dom_sf"/>
</dbReference>
<feature type="compositionally biased region" description="Low complexity" evidence="2">
    <location>
        <begin position="238"/>
        <end position="259"/>
    </location>
</feature>
<sequence length="1614" mass="179846">MASANASNPWDEHQPILEVPENNVQLEKSEPEATGAEEEELDDDDEFTYPGTGDYSTQMDELFDGEDDRDEDMGPKMKFGDDEEVEEDDDDEDGFMYEGVDADASISYKEQLRDVLGQDHEESEEDDADEVLEVERSLIYENGRGSSPLQPAEDENSHLNDSFLDRNSDVSSIRAISPGSRVSSPDPKLYPFKIARPFLHPTVSRLRSFTPQSSRAPSYNDSVASHSRLFDGASPAPSHFSSISRQSSNSNLQSSPVKSNGPTAQDNSQREQEVFKWTELLGVSQQIFSKASQKASSMLGAPLLGSPTVLAANGLICVGTSEGKVVVYDFNQTLLCFCDSNISGNTIGAVTAVALSHDHTFVASGHSTGYIQLYNLKNPRNPVRSVPPTTLAIVATGRKEGHIQGSRIVSLGFVAGRHTALVSADDHGLAFFHSLGKVLFVDATDILRILGRYDTPDRGSFSQSLKTPLVSSSVPTFSPTAADISMHRRRTRYTVLSMAPLPLGTAPHPTDTYHVVALLTPTKLVVVGLRPTPRTWFKCPREVDEGGSWRSRSKWIGALAWFPSVLTSSTTGEAKPTNSNTNGKKTGLEVVDPPTSPMLAFSWGSALHILKVMEVRIKQRVKNSKTEIVNEVDIGTVGFETFGRWSAADDILALQWLNSNQIVLVTRGELGVYDLRLDRLVEQVRFDGLSLNVPGANGVVDPENDLVAHSLRVYKGKLFLLKRDKMVVGTLLTWADRILSLVEEGDFLKAIELTRLYYTEEAPGNRNNLPLDPTQRKQIIGERMYGLMEASAQYAFSDERMTDETHRTPDGRGVDRTSLFEGIVATCCRASIALNNFDFLFEDLFQKYDDCGISSIYLSQLEPFVLDNQIRYVPPRITQRLVALHEQEQRPDLVERIIWHMDPSCLDINQAIQFCQHFQLYDALIYVYTRALRNYVAPVVGLLGLIRKVQRFRRERDDVRRRTGRVLDADSAMESIIMNAYKIFPYLANTLSGLTYPSEEPLPVEEAFQAKKDVYTFLFFGRSSVWPPGDGGKLILTSDEEGGVEPTYPYARLLLLFDAEAFLHSLDIGFEDAYLNDESQPINRLIIVRIILEILSSGQLPQDDITMVNIFIARNVPKYPQFLQQSPNALHNILIGLAEDPDSSTREDRQLAAEFLLSVYNPHDSEGVITLFEQAGFYRILRSWHYHDKRWDKLLSAYIVDPDVTSLELLKKAEEVISQSSRSNKGKIPADLTTIVVESLPRLLHANISATAQLIDNLIPDLHISALAAADSDHVRYEYLRTLLAPQTIEEDNSLGLRPSNPSNHVPPELYQTFFSLQCDFHPENVISTLQHLPRDTLKVDSILETCESKGNLDAAIWITNWRGEPLAALGKGATFQKQIVQKVLEAFVKESNDVNAIEAVRSLQSMAHISVDLCMEHSQGQAATETPLEDMWFQLLNSQINGVQLVAETLPSPPLDTSDPRVEELQELLTSMRVLVQTTFAALVSITSTSAVSFPRLFKRLVNSVPSSTGSHYTEFRMILTGMLESYRSDEDLLFMLKHLIERDLFQAVAEMNKERAHGWTAGMGVCQYCRKTLLSHKLKAAEGASPTFQVIVSRTGIISHSHCQPPEVISSA</sequence>
<dbReference type="InterPro" id="IPR059070">
    <property type="entry name" value="TPR_VPS8_2"/>
</dbReference>
<dbReference type="PANTHER" id="PTHR12616">
    <property type="entry name" value="VACUOLAR PROTEIN SORTING VPS41"/>
    <property type="match status" value="1"/>
</dbReference>
<evidence type="ECO:0000256" key="2">
    <source>
        <dbReference type="SAM" id="MobiDB-lite"/>
    </source>
</evidence>
<dbReference type="InterPro" id="IPR025941">
    <property type="entry name" value="Vps8_central_dom"/>
</dbReference>
<feature type="region of interest" description="Disordered" evidence="2">
    <location>
        <begin position="569"/>
        <end position="589"/>
    </location>
</feature>
<dbReference type="Pfam" id="PF12816">
    <property type="entry name" value="TPR_Vps8"/>
    <property type="match status" value="1"/>
</dbReference>
<dbReference type="Pfam" id="PF25066">
    <property type="entry name" value="TPR_VPS8_2"/>
    <property type="match status" value="1"/>
</dbReference>
<dbReference type="Pfam" id="PF23410">
    <property type="entry name" value="Beta-prop_VPS8"/>
    <property type="match status" value="1"/>
</dbReference>
<feature type="region of interest" description="Disordered" evidence="2">
    <location>
        <begin position="1"/>
        <end position="103"/>
    </location>
</feature>
<evidence type="ECO:0000313" key="5">
    <source>
        <dbReference type="EMBL" id="KAF9529342.1"/>
    </source>
</evidence>
<dbReference type="GO" id="GO:0006623">
    <property type="term" value="P:protein targeting to vacuole"/>
    <property type="evidence" value="ECO:0007669"/>
    <property type="project" value="InterPro"/>
</dbReference>
<dbReference type="SUPFAM" id="SSF50978">
    <property type="entry name" value="WD40 repeat-like"/>
    <property type="match status" value="1"/>
</dbReference>
<evidence type="ECO:0000313" key="6">
    <source>
        <dbReference type="Proteomes" id="UP000807306"/>
    </source>
</evidence>
<accession>A0A9P6EHU8</accession>
<evidence type="ECO:0000259" key="3">
    <source>
        <dbReference type="Pfam" id="PF12816"/>
    </source>
</evidence>
<dbReference type="OrthoDB" id="289913at2759"/>
<evidence type="ECO:0000259" key="4">
    <source>
        <dbReference type="Pfam" id="PF25066"/>
    </source>
</evidence>
<name>A0A9P6EHU8_9AGAR</name>
<organism evidence="5 6">
    <name type="scientific">Crepidotus variabilis</name>
    <dbReference type="NCBI Taxonomy" id="179855"/>
    <lineage>
        <taxon>Eukaryota</taxon>
        <taxon>Fungi</taxon>
        <taxon>Dikarya</taxon>
        <taxon>Basidiomycota</taxon>
        <taxon>Agaricomycotina</taxon>
        <taxon>Agaricomycetes</taxon>
        <taxon>Agaricomycetidae</taxon>
        <taxon>Agaricales</taxon>
        <taxon>Agaricineae</taxon>
        <taxon>Crepidotaceae</taxon>
        <taxon>Crepidotus</taxon>
    </lineage>
</organism>